<dbReference type="RefSeq" id="WP_175229751.1">
    <property type="nucleotide sequence ID" value="NZ_CADIKH010000033.1"/>
</dbReference>
<name>A0A6J5ELW6_9BURK</name>
<keyword evidence="3" id="KW-1185">Reference proteome</keyword>
<gene>
    <name evidence="2" type="ORF">LMG29542_05650</name>
</gene>
<sequence length="191" mass="19485">MKHVQEFVGLVLFTVLGVVRAGTPTVGDLIDAEATRTLHQMSNDDKSAGGGGSLPGGAAASLPTSPLPAVPGPAADEKPKHQDGLFARFGVVPNLSGYLMWNDAVYQASVGKKIKGWTVIAINADGADLRSPTGKIKHFDSLLDSGLDGDDNTSSAQTQARATAGMPQTSTPLGVPPVFGGSRPGIAGGVR</sequence>
<evidence type="ECO:0000256" key="1">
    <source>
        <dbReference type="SAM" id="MobiDB-lite"/>
    </source>
</evidence>
<accession>A0A6J5ELW6</accession>
<protein>
    <submittedName>
        <fullName evidence="2">Uncharacterized protein</fullName>
    </submittedName>
</protein>
<feature type="region of interest" description="Disordered" evidence="1">
    <location>
        <begin position="148"/>
        <end position="191"/>
    </location>
</feature>
<proteinExistence type="predicted"/>
<dbReference type="Proteomes" id="UP000494363">
    <property type="component" value="Unassembled WGS sequence"/>
</dbReference>
<dbReference type="AlphaFoldDB" id="A0A6J5ELW6"/>
<evidence type="ECO:0000313" key="2">
    <source>
        <dbReference type="EMBL" id="CAB3767560.1"/>
    </source>
</evidence>
<feature type="region of interest" description="Disordered" evidence="1">
    <location>
        <begin position="41"/>
        <end position="80"/>
    </location>
</feature>
<reference evidence="2 3" key="1">
    <citation type="submission" date="2020-04" db="EMBL/GenBank/DDBJ databases">
        <authorList>
            <person name="De Canck E."/>
        </authorList>
    </citation>
    <scope>NUCLEOTIDE SEQUENCE [LARGE SCALE GENOMIC DNA]</scope>
    <source>
        <strain evidence="2 3">LMG 29542</strain>
    </source>
</reference>
<organism evidence="2 3">
    <name type="scientific">Paraburkholderia humisilvae</name>
    <dbReference type="NCBI Taxonomy" id="627669"/>
    <lineage>
        <taxon>Bacteria</taxon>
        <taxon>Pseudomonadati</taxon>
        <taxon>Pseudomonadota</taxon>
        <taxon>Betaproteobacteria</taxon>
        <taxon>Burkholderiales</taxon>
        <taxon>Burkholderiaceae</taxon>
        <taxon>Paraburkholderia</taxon>
    </lineage>
</organism>
<evidence type="ECO:0000313" key="3">
    <source>
        <dbReference type="Proteomes" id="UP000494363"/>
    </source>
</evidence>
<feature type="compositionally biased region" description="Low complexity" evidence="1">
    <location>
        <begin position="153"/>
        <end position="164"/>
    </location>
</feature>
<dbReference type="EMBL" id="CADIKH010000033">
    <property type="protein sequence ID" value="CAB3767560.1"/>
    <property type="molecule type" value="Genomic_DNA"/>
</dbReference>
<feature type="compositionally biased region" description="Gly residues" evidence="1">
    <location>
        <begin position="182"/>
        <end position="191"/>
    </location>
</feature>